<dbReference type="PANTHER" id="PTHR45832">
    <property type="entry name" value="SERINE/THREONINE-PROTEIN KINASE SAMKA-RELATED-RELATED"/>
    <property type="match status" value="1"/>
</dbReference>
<proteinExistence type="predicted"/>
<dbReference type="PROSITE" id="PS50108">
    <property type="entry name" value="CRIB"/>
    <property type="match status" value="1"/>
</dbReference>
<evidence type="ECO:0000256" key="7">
    <source>
        <dbReference type="ARBA" id="ARBA00022777"/>
    </source>
</evidence>
<evidence type="ECO:0000256" key="5">
    <source>
        <dbReference type="ARBA" id="ARBA00022679"/>
    </source>
</evidence>
<evidence type="ECO:0000256" key="6">
    <source>
        <dbReference type="ARBA" id="ARBA00022741"/>
    </source>
</evidence>
<dbReference type="AlphaFoldDB" id="A0AA38M2N7"/>
<evidence type="ECO:0000259" key="11">
    <source>
        <dbReference type="PROSITE" id="PS50108"/>
    </source>
</evidence>
<organism evidence="12 13">
    <name type="scientific">Zophobas morio</name>
    <dbReference type="NCBI Taxonomy" id="2755281"/>
    <lineage>
        <taxon>Eukaryota</taxon>
        <taxon>Metazoa</taxon>
        <taxon>Ecdysozoa</taxon>
        <taxon>Arthropoda</taxon>
        <taxon>Hexapoda</taxon>
        <taxon>Insecta</taxon>
        <taxon>Pterygota</taxon>
        <taxon>Neoptera</taxon>
        <taxon>Endopterygota</taxon>
        <taxon>Coleoptera</taxon>
        <taxon>Polyphaga</taxon>
        <taxon>Cucujiformia</taxon>
        <taxon>Tenebrionidae</taxon>
        <taxon>Zophobas</taxon>
    </lineage>
</organism>
<dbReference type="SUPFAM" id="SSF56112">
    <property type="entry name" value="Protein kinase-like (PK-like)"/>
    <property type="match status" value="1"/>
</dbReference>
<name>A0AA38M2N7_9CUCU</name>
<keyword evidence="3" id="KW-0963">Cytoplasm</keyword>
<dbReference type="InterPro" id="IPR011009">
    <property type="entry name" value="Kinase-like_dom_sf"/>
</dbReference>
<keyword evidence="8 9" id="KW-0067">ATP-binding</keyword>
<sequence length="469" mass="53099">MSFLFKKRRPKEEHHSVAVIGQPTNVNHDIHVSVDAEGNLAGLPSSWLRQIGTQITKDEQANNPMAVRQAVKYYNYSMKKQEKGEIKHILTEKIIAEESKEIDQYMNSKDAHKSKDSGLDDQSPEPLYVNTARGHIVPTFPQNKLAPKIPPKNPPSETPQIEEVVLLRRSLSGDKSYLTELRKLCNSNDPSEFYLRSDRDIGSGAFGVVFIATDLHTGNSVAIKDIDMTKQVKKELLLREIAIMKNFKHKNLVNFLDAFVVYEDHLWVVMELLEGGPLTDVVTETVMTEIQIAAVCFEVLQAIEYLHSTGTIHRDIKSDNVLLGMDGTVKVTDFGFCAYVTGNEQRETMAGTPYWMAPEVVTRKKYGKKVDIWSLGIMIVEMLDGQPPYLDKSPLRALYLIAANGRPAIERWEELSATLKDFIDVCLEVDVDKRASADELLKHEFLERRAELMRLTPLIRAAKRKLHKA</sequence>
<gene>
    <name evidence="12" type="ORF">Zmor_028046</name>
</gene>
<dbReference type="FunFam" id="1.10.510.10:FF:000011">
    <property type="entry name" value="Non-specific serine/threonine protein kinase"/>
    <property type="match status" value="1"/>
</dbReference>
<keyword evidence="7" id="KW-0418">Kinase</keyword>
<dbReference type="PROSITE" id="PS50011">
    <property type="entry name" value="PROTEIN_KINASE_DOM"/>
    <property type="match status" value="1"/>
</dbReference>
<dbReference type="SMART" id="SM00220">
    <property type="entry name" value="S_TKc"/>
    <property type="match status" value="1"/>
</dbReference>
<dbReference type="InterPro" id="IPR000719">
    <property type="entry name" value="Prot_kinase_dom"/>
</dbReference>
<keyword evidence="6 9" id="KW-0547">Nucleotide-binding</keyword>
<reference evidence="12" key="1">
    <citation type="journal article" date="2023" name="G3 (Bethesda)">
        <title>Whole genome assemblies of Zophobas morio and Tenebrio molitor.</title>
        <authorList>
            <person name="Kaur S."/>
            <person name="Stinson S.A."/>
            <person name="diCenzo G.C."/>
        </authorList>
    </citation>
    <scope>NUCLEOTIDE SEQUENCE</scope>
    <source>
        <strain evidence="12">QUZm001</strain>
    </source>
</reference>
<dbReference type="InterPro" id="IPR051931">
    <property type="entry name" value="PAK3-like"/>
</dbReference>
<dbReference type="EMBL" id="JALNTZ010000009">
    <property type="protein sequence ID" value="KAJ3641543.1"/>
    <property type="molecule type" value="Genomic_DNA"/>
</dbReference>
<dbReference type="InterPro" id="IPR036936">
    <property type="entry name" value="CRIB_dom_sf"/>
</dbReference>
<dbReference type="SMART" id="SM00285">
    <property type="entry name" value="PBD"/>
    <property type="match status" value="1"/>
</dbReference>
<dbReference type="InterPro" id="IPR017441">
    <property type="entry name" value="Protein_kinase_ATP_BS"/>
</dbReference>
<comment type="subcellular location">
    <subcellularLocation>
        <location evidence="1">Cytoplasm</location>
    </subcellularLocation>
</comment>
<evidence type="ECO:0000256" key="4">
    <source>
        <dbReference type="ARBA" id="ARBA00022527"/>
    </source>
</evidence>
<dbReference type="Gene3D" id="1.10.510.10">
    <property type="entry name" value="Transferase(Phosphotransferase) domain 1"/>
    <property type="match status" value="1"/>
</dbReference>
<dbReference type="PROSITE" id="PS00107">
    <property type="entry name" value="PROTEIN_KINASE_ATP"/>
    <property type="match status" value="1"/>
</dbReference>
<keyword evidence="4" id="KW-0723">Serine/threonine-protein kinase</keyword>
<feature type="domain" description="Protein kinase" evidence="10">
    <location>
        <begin position="195"/>
        <end position="446"/>
    </location>
</feature>
<comment type="caution">
    <text evidence="12">The sequence shown here is derived from an EMBL/GenBank/DDBJ whole genome shotgun (WGS) entry which is preliminary data.</text>
</comment>
<dbReference type="GO" id="GO:0005737">
    <property type="term" value="C:cytoplasm"/>
    <property type="evidence" value="ECO:0007669"/>
    <property type="project" value="UniProtKB-SubCell"/>
</dbReference>
<evidence type="ECO:0000256" key="2">
    <source>
        <dbReference type="ARBA" id="ARBA00012513"/>
    </source>
</evidence>
<protein>
    <recommendedName>
        <fullName evidence="2">non-specific serine/threonine protein kinase</fullName>
        <ecNumber evidence="2">2.7.11.1</ecNumber>
    </recommendedName>
</protein>
<evidence type="ECO:0000313" key="12">
    <source>
        <dbReference type="EMBL" id="KAJ3641543.1"/>
    </source>
</evidence>
<dbReference type="Gene3D" id="3.30.200.20">
    <property type="entry name" value="Phosphorylase Kinase, domain 1"/>
    <property type="match status" value="1"/>
</dbReference>
<dbReference type="PANTHER" id="PTHR45832:SF21">
    <property type="entry name" value="NON-SPECIFIC SERINE_THREONINE PROTEIN KINASE"/>
    <property type="match status" value="1"/>
</dbReference>
<feature type="domain" description="CRIB" evidence="11">
    <location>
        <begin position="20"/>
        <end position="33"/>
    </location>
</feature>
<evidence type="ECO:0000256" key="8">
    <source>
        <dbReference type="ARBA" id="ARBA00022840"/>
    </source>
</evidence>
<dbReference type="Pfam" id="PF00786">
    <property type="entry name" value="PBD"/>
    <property type="match status" value="1"/>
</dbReference>
<evidence type="ECO:0000256" key="3">
    <source>
        <dbReference type="ARBA" id="ARBA00022490"/>
    </source>
</evidence>
<dbReference type="Gene3D" id="3.90.810.10">
    <property type="entry name" value="CRIB domain"/>
    <property type="match status" value="1"/>
</dbReference>
<evidence type="ECO:0000256" key="9">
    <source>
        <dbReference type="PROSITE-ProRule" id="PRU10141"/>
    </source>
</evidence>
<feature type="binding site" evidence="9">
    <location>
        <position position="224"/>
    </location>
    <ligand>
        <name>ATP</name>
        <dbReference type="ChEBI" id="CHEBI:30616"/>
    </ligand>
</feature>
<evidence type="ECO:0000313" key="13">
    <source>
        <dbReference type="Proteomes" id="UP001168821"/>
    </source>
</evidence>
<dbReference type="Pfam" id="PF00069">
    <property type="entry name" value="Pkinase"/>
    <property type="match status" value="1"/>
</dbReference>
<evidence type="ECO:0000259" key="10">
    <source>
        <dbReference type="PROSITE" id="PS50011"/>
    </source>
</evidence>
<dbReference type="InterPro" id="IPR000095">
    <property type="entry name" value="CRIB_dom"/>
</dbReference>
<dbReference type="EC" id="2.7.11.1" evidence="2"/>
<accession>A0AA38M2N7</accession>
<evidence type="ECO:0000256" key="1">
    <source>
        <dbReference type="ARBA" id="ARBA00004496"/>
    </source>
</evidence>
<dbReference type="Proteomes" id="UP001168821">
    <property type="component" value="Unassembled WGS sequence"/>
</dbReference>
<dbReference type="GO" id="GO:0005524">
    <property type="term" value="F:ATP binding"/>
    <property type="evidence" value="ECO:0007669"/>
    <property type="project" value="UniProtKB-UniRule"/>
</dbReference>
<keyword evidence="5" id="KW-0808">Transferase</keyword>
<dbReference type="GO" id="GO:0004674">
    <property type="term" value="F:protein serine/threonine kinase activity"/>
    <property type="evidence" value="ECO:0007669"/>
    <property type="project" value="UniProtKB-KW"/>
</dbReference>
<keyword evidence="13" id="KW-1185">Reference proteome</keyword>